<organism evidence="2 3">
    <name type="scientific">Sinocyclocheilus rhinocerous</name>
    <dbReference type="NCBI Taxonomy" id="307959"/>
    <lineage>
        <taxon>Eukaryota</taxon>
        <taxon>Metazoa</taxon>
        <taxon>Chordata</taxon>
        <taxon>Craniata</taxon>
        <taxon>Vertebrata</taxon>
        <taxon>Euteleostomi</taxon>
        <taxon>Actinopterygii</taxon>
        <taxon>Neopterygii</taxon>
        <taxon>Teleostei</taxon>
        <taxon>Ostariophysi</taxon>
        <taxon>Cypriniformes</taxon>
        <taxon>Cyprinidae</taxon>
        <taxon>Cyprininae</taxon>
        <taxon>Sinocyclocheilus</taxon>
    </lineage>
</organism>
<dbReference type="SUPFAM" id="SSF47576">
    <property type="entry name" value="Calponin-homology domain, CH-domain"/>
    <property type="match status" value="1"/>
</dbReference>
<evidence type="ECO:0000313" key="3">
    <source>
        <dbReference type="Proteomes" id="UP000472270"/>
    </source>
</evidence>
<evidence type="ECO:0000313" key="2">
    <source>
        <dbReference type="Ensembl" id="ENSSRHP00000089715.1"/>
    </source>
</evidence>
<dbReference type="SMART" id="SM00033">
    <property type="entry name" value="CH"/>
    <property type="match status" value="1"/>
</dbReference>
<sequence length="132" mass="15208">RKYCGWRQNPDPGLNLDHHSPGAQRSAKEALLIWCQRKTAGYANVNVQDFSSSWRDGLAFNALIHEHNLTEPHPCFTLAEDEFGIMQLLDVEDVMVPHPDEKSIMTYVSLYYHYFSKMKQGQTIQKRIAKVS</sequence>
<dbReference type="Proteomes" id="UP000472270">
    <property type="component" value="Unassembled WGS sequence"/>
</dbReference>
<reference evidence="2" key="2">
    <citation type="submission" date="2025-09" db="UniProtKB">
        <authorList>
            <consortium name="Ensembl"/>
        </authorList>
    </citation>
    <scope>IDENTIFICATION</scope>
</reference>
<keyword evidence="3" id="KW-1185">Reference proteome</keyword>
<evidence type="ECO:0000259" key="1">
    <source>
        <dbReference type="PROSITE" id="PS50021"/>
    </source>
</evidence>
<dbReference type="InterPro" id="IPR001715">
    <property type="entry name" value="CH_dom"/>
</dbReference>
<protein>
    <recommendedName>
        <fullName evidence="1">Calponin-homology (CH) domain-containing protein</fullName>
    </recommendedName>
</protein>
<proteinExistence type="predicted"/>
<dbReference type="Ensembl" id="ENSSRHT00000092138.1">
    <property type="protein sequence ID" value="ENSSRHP00000089715.1"/>
    <property type="gene ID" value="ENSSRHG00000044327.1"/>
</dbReference>
<dbReference type="Gene3D" id="1.10.418.10">
    <property type="entry name" value="Calponin-like domain"/>
    <property type="match status" value="2"/>
</dbReference>
<dbReference type="AlphaFoldDB" id="A0A673MJG8"/>
<dbReference type="PROSITE" id="PS50021">
    <property type="entry name" value="CH"/>
    <property type="match status" value="1"/>
</dbReference>
<dbReference type="InterPro" id="IPR036872">
    <property type="entry name" value="CH_dom_sf"/>
</dbReference>
<reference evidence="2" key="1">
    <citation type="submission" date="2025-08" db="UniProtKB">
        <authorList>
            <consortium name="Ensembl"/>
        </authorList>
    </citation>
    <scope>IDENTIFICATION</scope>
</reference>
<accession>A0A673MJG8</accession>
<name>A0A673MJG8_9TELE</name>
<feature type="domain" description="Calponin-homology (CH)" evidence="1">
    <location>
        <begin position="25"/>
        <end position="132"/>
    </location>
</feature>
<dbReference type="Pfam" id="PF00307">
    <property type="entry name" value="CH"/>
    <property type="match status" value="1"/>
</dbReference>
<dbReference type="PANTHER" id="PTHR11915">
    <property type="entry name" value="SPECTRIN/FILAMIN RELATED CYTOSKELETAL PROTEIN"/>
    <property type="match status" value="1"/>
</dbReference>